<feature type="compositionally biased region" description="Polar residues" evidence="1">
    <location>
        <begin position="112"/>
        <end position="125"/>
    </location>
</feature>
<keyword evidence="3" id="KW-1185">Reference proteome</keyword>
<dbReference type="Proteomes" id="UP000258309">
    <property type="component" value="Unassembled WGS sequence"/>
</dbReference>
<feature type="compositionally biased region" description="Gly residues" evidence="1">
    <location>
        <begin position="58"/>
        <end position="70"/>
    </location>
</feature>
<gene>
    <name evidence="2" type="ORF">B7463_g11174</name>
</gene>
<comment type="caution">
    <text evidence="2">The sequence shown here is derived from an EMBL/GenBank/DDBJ whole genome shotgun (WGS) entry which is preliminary data.</text>
</comment>
<proteinExistence type="predicted"/>
<dbReference type="OrthoDB" id="2402960at2759"/>
<dbReference type="AlphaFoldDB" id="A0A3E2GVM4"/>
<name>A0A3E2GVM4_SCYLI</name>
<evidence type="ECO:0000313" key="3">
    <source>
        <dbReference type="Proteomes" id="UP000258309"/>
    </source>
</evidence>
<dbReference type="EMBL" id="NCSJ02000358">
    <property type="protein sequence ID" value="RFU25156.1"/>
    <property type="molecule type" value="Genomic_DNA"/>
</dbReference>
<feature type="compositionally biased region" description="Basic and acidic residues" evidence="1">
    <location>
        <begin position="218"/>
        <end position="230"/>
    </location>
</feature>
<feature type="compositionally biased region" description="Pro residues" evidence="1">
    <location>
        <begin position="140"/>
        <end position="152"/>
    </location>
</feature>
<accession>A0A3E2GVM4</accession>
<evidence type="ECO:0000256" key="1">
    <source>
        <dbReference type="SAM" id="MobiDB-lite"/>
    </source>
</evidence>
<organism evidence="2 3">
    <name type="scientific">Scytalidium lignicola</name>
    <name type="common">Hyphomycete</name>
    <dbReference type="NCBI Taxonomy" id="5539"/>
    <lineage>
        <taxon>Eukaryota</taxon>
        <taxon>Fungi</taxon>
        <taxon>Dikarya</taxon>
        <taxon>Ascomycota</taxon>
        <taxon>Pezizomycotina</taxon>
        <taxon>Leotiomycetes</taxon>
        <taxon>Leotiomycetes incertae sedis</taxon>
        <taxon>Scytalidium</taxon>
    </lineage>
</organism>
<dbReference type="STRING" id="5539.A0A3E2GVM4"/>
<reference evidence="2 3" key="1">
    <citation type="submission" date="2018-05" db="EMBL/GenBank/DDBJ databases">
        <title>Draft genome sequence of Scytalidium lignicola DSM 105466, a ubiquitous saprotrophic fungus.</title>
        <authorList>
            <person name="Buettner E."/>
            <person name="Gebauer A.M."/>
            <person name="Hofrichter M."/>
            <person name="Liers C."/>
            <person name="Kellner H."/>
        </authorList>
    </citation>
    <scope>NUCLEOTIDE SEQUENCE [LARGE SCALE GENOMIC DNA]</scope>
    <source>
        <strain evidence="2 3">DSM 105466</strain>
    </source>
</reference>
<feature type="non-terminal residue" evidence="2">
    <location>
        <position position="1"/>
    </location>
</feature>
<evidence type="ECO:0000313" key="2">
    <source>
        <dbReference type="EMBL" id="RFU25156.1"/>
    </source>
</evidence>
<feature type="non-terminal residue" evidence="2">
    <location>
        <position position="257"/>
    </location>
</feature>
<feature type="compositionally biased region" description="Acidic residues" evidence="1">
    <location>
        <begin position="9"/>
        <end position="26"/>
    </location>
</feature>
<feature type="region of interest" description="Disordered" evidence="1">
    <location>
        <begin position="1"/>
        <end position="171"/>
    </location>
</feature>
<feature type="compositionally biased region" description="Basic and acidic residues" evidence="1">
    <location>
        <begin position="242"/>
        <end position="257"/>
    </location>
</feature>
<sequence>MDEFAQSREDDDLFADDFEPADEPIVVEEPIVRAPDPEPVVANQRGRGNHERGRGPRRGGPGRGGRGGNQGLNTSRYANNDPAPASNGSPETSKAPEEPAPAFSPPAVATEGGTTEAQPPATSTEPSDETEVTPQQSQPQQPPSQPSQPSRPPAVRGDRSNTGGIIPKKLTEEELKAKMAAMAIINAQKAERHRLSEADSAAFQHREKEVAKKRAEEQRNARAMDMERAKNRQRKLAAQGIREWDSEKTESDVVDGK</sequence>
<feature type="region of interest" description="Disordered" evidence="1">
    <location>
        <begin position="218"/>
        <end position="257"/>
    </location>
</feature>
<protein>
    <submittedName>
        <fullName evidence="2">Uncharacterized protein</fullName>
    </submittedName>
</protein>